<keyword evidence="4" id="KW-1185">Reference proteome</keyword>
<dbReference type="InterPro" id="IPR013538">
    <property type="entry name" value="ASHA1/2-like_C"/>
</dbReference>
<evidence type="ECO:0000313" key="4">
    <source>
        <dbReference type="Proteomes" id="UP001204772"/>
    </source>
</evidence>
<evidence type="ECO:0000256" key="1">
    <source>
        <dbReference type="ARBA" id="ARBA00006817"/>
    </source>
</evidence>
<dbReference type="SUPFAM" id="SSF55961">
    <property type="entry name" value="Bet v1-like"/>
    <property type="match status" value="1"/>
</dbReference>
<comment type="caution">
    <text evidence="3">The sequence shown here is derived from an EMBL/GenBank/DDBJ whole genome shotgun (WGS) entry which is preliminary data.</text>
</comment>
<name>A0ABT1FKM3_9BACT</name>
<proteinExistence type="inferred from homology"/>
<protein>
    <submittedName>
        <fullName evidence="3">SRPBCC domain-containing protein</fullName>
    </submittedName>
</protein>
<feature type="domain" description="Activator of Hsp90 ATPase homologue 1/2-like C-terminal" evidence="2">
    <location>
        <begin position="29"/>
        <end position="162"/>
    </location>
</feature>
<dbReference type="EMBL" id="JAMZEL010000002">
    <property type="protein sequence ID" value="MCP1382294.1"/>
    <property type="molecule type" value="Genomic_DNA"/>
</dbReference>
<accession>A0ABT1FKM3</accession>
<dbReference type="CDD" id="cd07814">
    <property type="entry name" value="SRPBCC_CalC_Aha1-like"/>
    <property type="match status" value="1"/>
</dbReference>
<evidence type="ECO:0000313" key="3">
    <source>
        <dbReference type="EMBL" id="MCP1382294.1"/>
    </source>
</evidence>
<dbReference type="Proteomes" id="UP001204772">
    <property type="component" value="Unassembled WGS sequence"/>
</dbReference>
<gene>
    <name evidence="3" type="ORF">NCI00_07660</name>
</gene>
<sequence length="166" mass="18831">MKNALLMDFIVDKATHSITVKREFAAQLPLVWDAFTKSEILDQWWAPKPWKARTKTMDFREGGHWLYAMIGPEGEEHWGLTSYRTIQPQERFSGTDGFSDAEGNINPELPQSKWTNNFQDNGDATLVTILITYNDLAQLEATIQMGFKEGLTMAMEGLDEVLATLS</sequence>
<reference evidence="3 4" key="1">
    <citation type="submission" date="2022-06" db="EMBL/GenBank/DDBJ databases">
        <title>Runella sp. S5 genome sequencing.</title>
        <authorList>
            <person name="Park S."/>
        </authorList>
    </citation>
    <scope>NUCLEOTIDE SEQUENCE [LARGE SCALE GENOMIC DNA]</scope>
    <source>
        <strain evidence="3 4">S5</strain>
    </source>
</reference>
<comment type="similarity">
    <text evidence="1">Belongs to the AHA1 family.</text>
</comment>
<dbReference type="Gene3D" id="3.30.530.20">
    <property type="match status" value="1"/>
</dbReference>
<dbReference type="InterPro" id="IPR023393">
    <property type="entry name" value="START-like_dom_sf"/>
</dbReference>
<evidence type="ECO:0000259" key="2">
    <source>
        <dbReference type="Pfam" id="PF08327"/>
    </source>
</evidence>
<dbReference type="Pfam" id="PF08327">
    <property type="entry name" value="AHSA1"/>
    <property type="match status" value="1"/>
</dbReference>
<dbReference type="RefSeq" id="WP_253526471.1">
    <property type="nucleotide sequence ID" value="NZ_JAMZEL010000002.1"/>
</dbReference>
<organism evidence="3 4">
    <name type="scientific">Runella salmonicolor</name>
    <dbReference type="NCBI Taxonomy" id="2950278"/>
    <lineage>
        <taxon>Bacteria</taxon>
        <taxon>Pseudomonadati</taxon>
        <taxon>Bacteroidota</taxon>
        <taxon>Cytophagia</taxon>
        <taxon>Cytophagales</taxon>
        <taxon>Spirosomataceae</taxon>
        <taxon>Runella</taxon>
    </lineage>
</organism>